<organism evidence="3 4">
    <name type="scientific">Asparagus officinalis</name>
    <name type="common">Garden asparagus</name>
    <dbReference type="NCBI Taxonomy" id="4686"/>
    <lineage>
        <taxon>Eukaryota</taxon>
        <taxon>Viridiplantae</taxon>
        <taxon>Streptophyta</taxon>
        <taxon>Embryophyta</taxon>
        <taxon>Tracheophyta</taxon>
        <taxon>Spermatophyta</taxon>
        <taxon>Magnoliopsida</taxon>
        <taxon>Liliopsida</taxon>
        <taxon>Asparagales</taxon>
        <taxon>Asparagaceae</taxon>
        <taxon>Asparagoideae</taxon>
        <taxon>Asparagus</taxon>
    </lineage>
</organism>
<dbReference type="Gramene" id="ONK72037">
    <property type="protein sequence ID" value="ONK72037"/>
    <property type="gene ID" value="A4U43_C04F15030"/>
</dbReference>
<proteinExistence type="predicted"/>
<feature type="region of interest" description="Disordered" evidence="1">
    <location>
        <begin position="1"/>
        <end position="26"/>
    </location>
</feature>
<reference evidence="4" key="1">
    <citation type="journal article" date="2017" name="Nat. Commun.">
        <title>The asparagus genome sheds light on the origin and evolution of a young Y chromosome.</title>
        <authorList>
            <person name="Harkess A."/>
            <person name="Zhou J."/>
            <person name="Xu C."/>
            <person name="Bowers J.E."/>
            <person name="Van der Hulst R."/>
            <person name="Ayyampalayam S."/>
            <person name="Mercati F."/>
            <person name="Riccardi P."/>
            <person name="McKain M.R."/>
            <person name="Kakrana A."/>
            <person name="Tang H."/>
            <person name="Ray J."/>
            <person name="Groenendijk J."/>
            <person name="Arikit S."/>
            <person name="Mathioni S.M."/>
            <person name="Nakano M."/>
            <person name="Shan H."/>
            <person name="Telgmann-Rauber A."/>
            <person name="Kanno A."/>
            <person name="Yue Z."/>
            <person name="Chen H."/>
            <person name="Li W."/>
            <person name="Chen Y."/>
            <person name="Xu X."/>
            <person name="Zhang Y."/>
            <person name="Luo S."/>
            <person name="Chen H."/>
            <person name="Gao J."/>
            <person name="Mao Z."/>
            <person name="Pires J.C."/>
            <person name="Luo M."/>
            <person name="Kudrna D."/>
            <person name="Wing R.A."/>
            <person name="Meyers B.C."/>
            <person name="Yi K."/>
            <person name="Kong H."/>
            <person name="Lavrijsen P."/>
            <person name="Sunseri F."/>
            <person name="Falavigna A."/>
            <person name="Ye Y."/>
            <person name="Leebens-Mack J.H."/>
            <person name="Chen G."/>
        </authorList>
    </citation>
    <scope>NUCLEOTIDE SEQUENCE [LARGE SCALE GENOMIC DNA]</scope>
    <source>
        <strain evidence="4">cv. DH0086</strain>
    </source>
</reference>
<dbReference type="PANTHER" id="PTHR23070">
    <property type="entry name" value="BCS1 AAA-TYPE ATPASE"/>
    <property type="match status" value="1"/>
</dbReference>
<dbReference type="AlphaFoldDB" id="A0A5P1F3P6"/>
<evidence type="ECO:0000313" key="4">
    <source>
        <dbReference type="Proteomes" id="UP000243459"/>
    </source>
</evidence>
<evidence type="ECO:0000256" key="1">
    <source>
        <dbReference type="SAM" id="MobiDB-lite"/>
    </source>
</evidence>
<dbReference type="InterPro" id="IPR058017">
    <property type="entry name" value="At3g28540-like_C"/>
</dbReference>
<dbReference type="Gene3D" id="6.10.280.40">
    <property type="match status" value="1"/>
</dbReference>
<feature type="domain" description="AAA+ ATPase At3g28540-like C-terminal" evidence="2">
    <location>
        <begin position="52"/>
        <end position="114"/>
    </location>
</feature>
<dbReference type="Proteomes" id="UP000243459">
    <property type="component" value="Chromosome 4"/>
</dbReference>
<gene>
    <name evidence="3" type="ORF">A4U43_C04F15030</name>
</gene>
<dbReference type="EMBL" id="CM007384">
    <property type="protein sequence ID" value="ONK72037.1"/>
    <property type="molecule type" value="Genomic_DNA"/>
</dbReference>
<protein>
    <recommendedName>
        <fullName evidence="2">AAA+ ATPase At3g28540-like C-terminal domain-containing protein</fullName>
    </recommendedName>
</protein>
<evidence type="ECO:0000313" key="3">
    <source>
        <dbReference type="EMBL" id="ONK72037.1"/>
    </source>
</evidence>
<keyword evidence="4" id="KW-1185">Reference proteome</keyword>
<accession>A0A5P1F3P6</accession>
<dbReference type="OMA" id="GRIGYCG"/>
<dbReference type="Pfam" id="PF25568">
    <property type="entry name" value="AAA_lid_At3g28540"/>
    <property type="match status" value="1"/>
</dbReference>
<feature type="compositionally biased region" description="Basic and acidic residues" evidence="1">
    <location>
        <begin position="11"/>
        <end position="20"/>
    </location>
</feature>
<dbReference type="InterPro" id="IPR050747">
    <property type="entry name" value="Mitochondrial_chaperone_BCS1"/>
</dbReference>
<evidence type="ECO:0000259" key="2">
    <source>
        <dbReference type="Pfam" id="PF25568"/>
    </source>
</evidence>
<sequence length="119" mass="12879">MVDAASWEENDGSKSKKDAADSYSDNTKMFTTNHKEKLDPALLQPGRNMGYCIFSGFRVLASNYHSINGHPLFGGIEGLSGEVKVTLAEVIGDDEGDDSEVALNGLIGFLKRKKIQGGR</sequence>
<feature type="compositionally biased region" description="Acidic residues" evidence="1">
    <location>
        <begin position="1"/>
        <end position="10"/>
    </location>
</feature>
<name>A0A5P1F3P6_ASPOF</name>